<keyword evidence="5 7" id="KW-0964">Secreted</keyword>
<evidence type="ECO:0000256" key="6">
    <source>
        <dbReference type="ARBA" id="ARBA00023143"/>
    </source>
</evidence>
<dbReference type="PRINTS" id="PR01005">
    <property type="entry name" value="FLGHOOKAP1"/>
</dbReference>
<dbReference type="Pfam" id="PF00460">
    <property type="entry name" value="Flg_bb_rod"/>
    <property type="match status" value="1"/>
</dbReference>
<evidence type="ECO:0000259" key="9">
    <source>
        <dbReference type="Pfam" id="PF06429"/>
    </source>
</evidence>
<protein>
    <recommendedName>
        <fullName evidence="4 7">Flagellar hook-associated protein 1</fullName>
        <shortName evidence="7">HAP1</shortName>
    </recommendedName>
</protein>
<keyword evidence="11" id="KW-0969">Cilium</keyword>
<evidence type="ECO:0000313" key="12">
    <source>
        <dbReference type="Proteomes" id="UP000297776"/>
    </source>
</evidence>
<organism evidence="11 12">
    <name type="scientific">Jeotgalibacillus salarius</name>
    <dbReference type="NCBI Taxonomy" id="546023"/>
    <lineage>
        <taxon>Bacteria</taxon>
        <taxon>Bacillati</taxon>
        <taxon>Bacillota</taxon>
        <taxon>Bacilli</taxon>
        <taxon>Bacillales</taxon>
        <taxon>Caryophanaceae</taxon>
        <taxon>Jeotgalibacillus</taxon>
    </lineage>
</organism>
<evidence type="ECO:0000256" key="3">
    <source>
        <dbReference type="ARBA" id="ARBA00009677"/>
    </source>
</evidence>
<feature type="domain" description="Flagellar hook-associated protein FlgK helical" evidence="10">
    <location>
        <begin position="103"/>
        <end position="378"/>
    </location>
</feature>
<dbReference type="AlphaFoldDB" id="A0A4Y8LNG2"/>
<proteinExistence type="inferred from homology"/>
<evidence type="ECO:0000256" key="5">
    <source>
        <dbReference type="ARBA" id="ARBA00022525"/>
    </source>
</evidence>
<gene>
    <name evidence="7 11" type="primary">flgK</name>
    <name evidence="11" type="ORF">E2626_01065</name>
</gene>
<name>A0A4Y8LNG2_9BACL</name>
<keyword evidence="12" id="KW-1185">Reference proteome</keyword>
<dbReference type="Pfam" id="PF22638">
    <property type="entry name" value="FlgK_D1"/>
    <property type="match status" value="1"/>
</dbReference>
<evidence type="ECO:0000259" key="8">
    <source>
        <dbReference type="Pfam" id="PF00460"/>
    </source>
</evidence>
<dbReference type="InterPro" id="IPR053927">
    <property type="entry name" value="FlgK_helical"/>
</dbReference>
<comment type="caution">
    <text evidence="11">The sequence shown here is derived from an EMBL/GenBank/DDBJ whole genome shotgun (WGS) entry which is preliminary data.</text>
</comment>
<keyword evidence="11" id="KW-0966">Cell projection</keyword>
<dbReference type="SUPFAM" id="SSF64518">
    <property type="entry name" value="Phase 1 flagellin"/>
    <property type="match status" value="1"/>
</dbReference>
<reference evidence="11 12" key="1">
    <citation type="submission" date="2019-03" db="EMBL/GenBank/DDBJ databases">
        <authorList>
            <person name="Yang Y."/>
        </authorList>
    </citation>
    <scope>NUCLEOTIDE SEQUENCE [LARGE SCALE GENOMIC DNA]</scope>
    <source>
        <strain evidence="11 12">ASL-1</strain>
    </source>
</reference>
<dbReference type="InterPro" id="IPR001444">
    <property type="entry name" value="Flag_bb_rod_N"/>
</dbReference>
<feature type="domain" description="Flagellar basal body rod protein N-terminal" evidence="8">
    <location>
        <begin position="8"/>
        <end position="37"/>
    </location>
</feature>
<dbReference type="PANTHER" id="PTHR30033">
    <property type="entry name" value="FLAGELLAR HOOK-ASSOCIATED PROTEIN 1"/>
    <property type="match status" value="1"/>
</dbReference>
<dbReference type="OrthoDB" id="9802553at2"/>
<feature type="domain" description="Flagellar basal-body/hook protein C-terminal" evidence="9">
    <location>
        <begin position="499"/>
        <end position="539"/>
    </location>
</feature>
<dbReference type="PANTHER" id="PTHR30033:SF1">
    <property type="entry name" value="FLAGELLAR HOOK-ASSOCIATED PROTEIN 1"/>
    <property type="match status" value="1"/>
</dbReference>
<dbReference type="NCBIfam" id="TIGR02492">
    <property type="entry name" value="flgK_ends"/>
    <property type="match status" value="1"/>
</dbReference>
<evidence type="ECO:0000259" key="10">
    <source>
        <dbReference type="Pfam" id="PF22638"/>
    </source>
</evidence>
<dbReference type="Pfam" id="PF06429">
    <property type="entry name" value="Flg_bbr_C"/>
    <property type="match status" value="1"/>
</dbReference>
<evidence type="ECO:0000256" key="2">
    <source>
        <dbReference type="ARBA" id="ARBA00004613"/>
    </source>
</evidence>
<comment type="similarity">
    <text evidence="3 7">Belongs to the flagella basal body rod proteins family.</text>
</comment>
<dbReference type="GO" id="GO:0005576">
    <property type="term" value="C:extracellular region"/>
    <property type="evidence" value="ECO:0007669"/>
    <property type="project" value="UniProtKB-SubCell"/>
</dbReference>
<dbReference type="InterPro" id="IPR010930">
    <property type="entry name" value="Flg_bb/hook_C_dom"/>
</dbReference>
<sequence>MGSTFMGLETAKRALFTQQSALHTTGHNIANANTPGYSRQRVNFGTTTPFAPAAMNQPQIPGQMGTGVEASSIQRVRDSFLDIQYRQETNKLGYWDAKSNAISEMENIINEPTTNGLSAVMGEFWQSLQDLSVYPENDGARNVVLERGQSVVDTFHYLNDSLNQINDNIGNEIGVSLDSVNSLLQQISSVNSQISDVEPHGNIPNDLYDRRDNLVDELSGYIDIRVTATKSEGDPAPEAEGLYNISIIGANGKEEILVSKDNHYQLGFSNGSGNLSTTTPDDISQLAIFSSEGKEIVSKKLPIADENGNPLFSQGGLRGLIESYGYSYEDDAGNTQEKGTFPEMLDNLDRLAFSFSQTFNSVHEKGIDLQGDTGQSFFTNLGGNHQNASKLISMSDITSKEIAASTTTNADGDVNAGDGKNAVNLSNIQNWLMNDTAVDLEGYDGDETLDVTGFNRLGSASMNSFYEGVIGKLGVQGLQANRLAGNSEVLQQSVDEKRMSVSSVSLDEEMTNMIQFQHAYNAAARNITMVDEMLDKIINGMGLVGR</sequence>
<evidence type="ECO:0000313" key="11">
    <source>
        <dbReference type="EMBL" id="TFE03947.1"/>
    </source>
</evidence>
<dbReference type="RefSeq" id="WP_134378745.1">
    <property type="nucleotide sequence ID" value="NZ_SORX01000001.1"/>
</dbReference>
<dbReference type="InterPro" id="IPR002371">
    <property type="entry name" value="FlgK"/>
</dbReference>
<accession>A0A4Y8LNG2</accession>
<dbReference type="EMBL" id="SORX01000001">
    <property type="protein sequence ID" value="TFE03947.1"/>
    <property type="molecule type" value="Genomic_DNA"/>
</dbReference>
<evidence type="ECO:0000256" key="1">
    <source>
        <dbReference type="ARBA" id="ARBA00004365"/>
    </source>
</evidence>
<dbReference type="Proteomes" id="UP000297776">
    <property type="component" value="Unassembled WGS sequence"/>
</dbReference>
<evidence type="ECO:0000256" key="4">
    <source>
        <dbReference type="ARBA" id="ARBA00016244"/>
    </source>
</evidence>
<keyword evidence="11" id="KW-0282">Flagellum</keyword>
<dbReference type="GO" id="GO:0044780">
    <property type="term" value="P:bacterial-type flagellum assembly"/>
    <property type="evidence" value="ECO:0007669"/>
    <property type="project" value="InterPro"/>
</dbReference>
<evidence type="ECO:0000256" key="7">
    <source>
        <dbReference type="RuleBase" id="RU362065"/>
    </source>
</evidence>
<keyword evidence="6 7" id="KW-0975">Bacterial flagellum</keyword>
<comment type="subcellular location">
    <subcellularLocation>
        <location evidence="1 7">Bacterial flagellum</location>
    </subcellularLocation>
    <subcellularLocation>
        <location evidence="2 7">Secreted</location>
    </subcellularLocation>
</comment>
<dbReference type="GO" id="GO:0009424">
    <property type="term" value="C:bacterial-type flagellum hook"/>
    <property type="evidence" value="ECO:0007669"/>
    <property type="project" value="UniProtKB-UniRule"/>
</dbReference>
<dbReference type="GO" id="GO:0005198">
    <property type="term" value="F:structural molecule activity"/>
    <property type="evidence" value="ECO:0007669"/>
    <property type="project" value="UniProtKB-UniRule"/>
</dbReference>